<dbReference type="Gene3D" id="3.40.50.720">
    <property type="entry name" value="NAD(P)-binding Rossmann-like Domain"/>
    <property type="match status" value="1"/>
</dbReference>
<dbReference type="PANTHER" id="PTHR10491">
    <property type="entry name" value="DTDP-4-DEHYDRORHAMNOSE REDUCTASE"/>
    <property type="match status" value="1"/>
</dbReference>
<comment type="pathway">
    <text evidence="2">Carbohydrate biosynthesis; dTDP-L-rhamnose biosynthesis.</text>
</comment>
<proteinExistence type="inferred from homology"/>
<keyword evidence="5" id="KW-1185">Reference proteome</keyword>
<dbReference type="Gene3D" id="3.90.25.10">
    <property type="entry name" value="UDP-galactose 4-epimerase, domain 1"/>
    <property type="match status" value="1"/>
</dbReference>
<comment type="similarity">
    <text evidence="1 2">Belongs to the dTDP-4-dehydrorhamnose reductase family.</text>
</comment>
<reference evidence="5" key="1">
    <citation type="journal article" date="2019" name="Int. J. Syst. Evol. Microbiol.">
        <title>The Global Catalogue of Microorganisms (GCM) 10K type strain sequencing project: providing services to taxonomists for standard genome sequencing and annotation.</title>
        <authorList>
            <consortium name="The Broad Institute Genomics Platform"/>
            <consortium name="The Broad Institute Genome Sequencing Center for Infectious Disease"/>
            <person name="Wu L."/>
            <person name="Ma J."/>
        </authorList>
    </citation>
    <scope>NUCLEOTIDE SEQUENCE [LARGE SCALE GENOMIC DNA]</scope>
    <source>
        <strain evidence="5">CCUG 49571</strain>
    </source>
</reference>
<dbReference type="EC" id="1.1.1.133" evidence="2"/>
<organism evidence="4 5">
    <name type="scientific">Cohnella hongkongensis</name>
    <dbReference type="NCBI Taxonomy" id="178337"/>
    <lineage>
        <taxon>Bacteria</taxon>
        <taxon>Bacillati</taxon>
        <taxon>Bacillota</taxon>
        <taxon>Bacilli</taxon>
        <taxon>Bacillales</taxon>
        <taxon>Paenibacillaceae</taxon>
        <taxon>Cohnella</taxon>
    </lineage>
</organism>
<protein>
    <recommendedName>
        <fullName evidence="2">dTDP-4-dehydrorhamnose reductase</fullName>
        <ecNumber evidence="2">1.1.1.133</ecNumber>
    </recommendedName>
</protein>
<comment type="caution">
    <text evidence="4">The sequence shown here is derived from an EMBL/GenBank/DDBJ whole genome shotgun (WGS) entry which is preliminary data.</text>
</comment>
<evidence type="ECO:0000259" key="3">
    <source>
        <dbReference type="Pfam" id="PF04321"/>
    </source>
</evidence>
<dbReference type="CDD" id="cd05254">
    <property type="entry name" value="dTDP_HR_like_SDR_e"/>
    <property type="match status" value="1"/>
</dbReference>
<dbReference type="SUPFAM" id="SSF51735">
    <property type="entry name" value="NAD(P)-binding Rossmann-fold domains"/>
    <property type="match status" value="1"/>
</dbReference>
<evidence type="ECO:0000313" key="5">
    <source>
        <dbReference type="Proteomes" id="UP001596028"/>
    </source>
</evidence>
<evidence type="ECO:0000256" key="2">
    <source>
        <dbReference type="RuleBase" id="RU364082"/>
    </source>
</evidence>
<dbReference type="Proteomes" id="UP001596028">
    <property type="component" value="Unassembled WGS sequence"/>
</dbReference>
<dbReference type="InterPro" id="IPR005913">
    <property type="entry name" value="dTDP_dehydrorham_reduct"/>
</dbReference>
<dbReference type="GO" id="GO:0008831">
    <property type="term" value="F:dTDP-4-dehydrorhamnose reductase activity"/>
    <property type="evidence" value="ECO:0007669"/>
    <property type="project" value="UniProtKB-EC"/>
</dbReference>
<dbReference type="InterPro" id="IPR036291">
    <property type="entry name" value="NAD(P)-bd_dom_sf"/>
</dbReference>
<keyword evidence="2 4" id="KW-0560">Oxidoreductase</keyword>
<name>A0ABV9FHU6_9BACL</name>
<comment type="function">
    <text evidence="2">Catalyzes the reduction of dTDP-6-deoxy-L-lyxo-4-hexulose to yield dTDP-L-rhamnose.</text>
</comment>
<evidence type="ECO:0000313" key="4">
    <source>
        <dbReference type="EMBL" id="MFC4599684.1"/>
    </source>
</evidence>
<dbReference type="NCBIfam" id="TIGR01214">
    <property type="entry name" value="rmlD"/>
    <property type="match status" value="1"/>
</dbReference>
<dbReference type="EMBL" id="JBHSEP010000011">
    <property type="protein sequence ID" value="MFC4599684.1"/>
    <property type="molecule type" value="Genomic_DNA"/>
</dbReference>
<dbReference type="PANTHER" id="PTHR10491:SF4">
    <property type="entry name" value="METHIONINE ADENOSYLTRANSFERASE 2 SUBUNIT BETA"/>
    <property type="match status" value="1"/>
</dbReference>
<accession>A0ABV9FHU6</accession>
<feature type="domain" description="RmlD-like substrate binding" evidence="3">
    <location>
        <begin position="8"/>
        <end position="283"/>
    </location>
</feature>
<evidence type="ECO:0000256" key="1">
    <source>
        <dbReference type="ARBA" id="ARBA00010944"/>
    </source>
</evidence>
<sequence length="286" mass="31452">MSGRKPILLVTGAGGQFGQELVRMNIGDIDIIGKKHAELEIRDFESCVKACLSLKPEIIVHAAAYTAVDKAESEPEAAWAINVEGTHNMAKAAEAVGAKFCYISTDYVFDGKGNVPYPENHPTFPQSVYGATKLGGERQASEICSKCFIVRTSWVYGKYGSNFVHTMLRLAASKKELTVVDDQIGSPTYTYDLARFIVDLVRSEKYGVYHASNSGSCSWYEFAKAIFEEAGEDSIVVHPCSTEQFPRAAPRPAFSVLGHRALTEAGFSPLRPWRDALRDYLSSRSC</sequence>
<keyword evidence="2" id="KW-0521">NADP</keyword>
<gene>
    <name evidence="4" type="primary">rfbD</name>
    <name evidence="4" type="ORF">ACFO3S_15635</name>
</gene>
<dbReference type="InterPro" id="IPR029903">
    <property type="entry name" value="RmlD-like-bd"/>
</dbReference>
<dbReference type="RefSeq" id="WP_378097951.1">
    <property type="nucleotide sequence ID" value="NZ_JBHSEP010000011.1"/>
</dbReference>
<dbReference type="Pfam" id="PF04321">
    <property type="entry name" value="RmlD_sub_bind"/>
    <property type="match status" value="1"/>
</dbReference>